<dbReference type="EMBL" id="MU006234">
    <property type="protein sequence ID" value="KAF2822730.1"/>
    <property type="molecule type" value="Genomic_DNA"/>
</dbReference>
<feature type="domain" description="Retrovirus-related Pol polyprotein from transposon TNT 1-94-like beta-barrel" evidence="2">
    <location>
        <begin position="262"/>
        <end position="343"/>
    </location>
</feature>
<dbReference type="Pfam" id="PF22936">
    <property type="entry name" value="Pol_BBD"/>
    <property type="match status" value="1"/>
</dbReference>
<proteinExistence type="predicted"/>
<accession>A0A6A6ZNR9</accession>
<dbReference type="Proteomes" id="UP000799424">
    <property type="component" value="Unassembled WGS sequence"/>
</dbReference>
<keyword evidence="4" id="KW-1185">Reference proteome</keyword>
<feature type="compositionally biased region" description="Basic residues" evidence="1">
    <location>
        <begin position="406"/>
        <end position="417"/>
    </location>
</feature>
<feature type="compositionally biased region" description="Low complexity" evidence="1">
    <location>
        <begin position="152"/>
        <end position="173"/>
    </location>
</feature>
<evidence type="ECO:0000259" key="2">
    <source>
        <dbReference type="Pfam" id="PF22936"/>
    </source>
</evidence>
<name>A0A6A6ZNR9_9PLEO</name>
<gene>
    <name evidence="3" type="ORF">CC86DRAFT_385644</name>
</gene>
<evidence type="ECO:0000313" key="4">
    <source>
        <dbReference type="Proteomes" id="UP000799424"/>
    </source>
</evidence>
<feature type="region of interest" description="Disordered" evidence="1">
    <location>
        <begin position="141"/>
        <end position="174"/>
    </location>
</feature>
<reference evidence="3" key="1">
    <citation type="journal article" date="2020" name="Stud. Mycol.">
        <title>101 Dothideomycetes genomes: a test case for predicting lifestyles and emergence of pathogens.</title>
        <authorList>
            <person name="Haridas S."/>
            <person name="Albert R."/>
            <person name="Binder M."/>
            <person name="Bloem J."/>
            <person name="Labutti K."/>
            <person name="Salamov A."/>
            <person name="Andreopoulos B."/>
            <person name="Baker S."/>
            <person name="Barry K."/>
            <person name="Bills G."/>
            <person name="Bluhm B."/>
            <person name="Cannon C."/>
            <person name="Castanera R."/>
            <person name="Culley D."/>
            <person name="Daum C."/>
            <person name="Ezra D."/>
            <person name="Gonzalez J."/>
            <person name="Henrissat B."/>
            <person name="Kuo A."/>
            <person name="Liang C."/>
            <person name="Lipzen A."/>
            <person name="Lutzoni F."/>
            <person name="Magnuson J."/>
            <person name="Mondo S."/>
            <person name="Nolan M."/>
            <person name="Ohm R."/>
            <person name="Pangilinan J."/>
            <person name="Park H.-J."/>
            <person name="Ramirez L."/>
            <person name="Alfaro M."/>
            <person name="Sun H."/>
            <person name="Tritt A."/>
            <person name="Yoshinaga Y."/>
            <person name="Zwiers L.-H."/>
            <person name="Turgeon B."/>
            <person name="Goodwin S."/>
            <person name="Spatafora J."/>
            <person name="Crous P."/>
            <person name="Grigoriev I."/>
        </authorList>
    </citation>
    <scope>NUCLEOTIDE SEQUENCE</scope>
    <source>
        <strain evidence="3">CBS 113818</strain>
    </source>
</reference>
<sequence length="571" mass="63330">MTTSDVAGRTTNTLTNSGCRETLDSRTQYSHLSFRPSYYKSATVLQPTTCTRSLRNSTTQSTTPTPPQHRQPSSTSALIAATTDSASELMVIHMLHGLEKTIDALISSVEDHIRNAAEEPVKTFTTISKEKEEKRVMQRLTQKPNDNTSQSTAPTVTATLPTRPATPQTTTWTPRPPKTLCTYCNKEHVGGPAGCWKLYPRLMPDSIRQQRAANANANVSLTDNSAKNNDAANSTYTSIFTTISPTIIQKAVKNADYRKRYCYDTAANRHVFNNHSKFVTYVPIQNNNVEGSTGSTAAIGEGIVRLHVVKSDGTTHDIHLAHVLHCPDFATNVISQAPFKRKGAWYHLGKDKLYNSTDEELTYLPEMDGVPNFLAVTDPSEAPAALSFASLHAYRTSSPYYPTRNGRAKRASRKSPTKRLSVQSPPQPPPSYPRIGRFQPLLKRPSMDKQPAPGGEDKDQGLLQAGNPNDFDDFEKPQVNTPEPTRSNNVASRREDINAGDDIQPLQLYTDNQSTLNMVRKDGHHERTKHIDNYYRYTKQEYQKGRINCQPVGSEGYARGSSSSGLSLLTR</sequence>
<organism evidence="3 4">
    <name type="scientific">Ophiobolus disseminans</name>
    <dbReference type="NCBI Taxonomy" id="1469910"/>
    <lineage>
        <taxon>Eukaryota</taxon>
        <taxon>Fungi</taxon>
        <taxon>Dikarya</taxon>
        <taxon>Ascomycota</taxon>
        <taxon>Pezizomycotina</taxon>
        <taxon>Dothideomycetes</taxon>
        <taxon>Pleosporomycetidae</taxon>
        <taxon>Pleosporales</taxon>
        <taxon>Pleosporineae</taxon>
        <taxon>Phaeosphaeriaceae</taxon>
        <taxon>Ophiobolus</taxon>
    </lineage>
</organism>
<feature type="region of interest" description="Disordered" evidence="1">
    <location>
        <begin position="399"/>
        <end position="499"/>
    </location>
</feature>
<evidence type="ECO:0000256" key="1">
    <source>
        <dbReference type="SAM" id="MobiDB-lite"/>
    </source>
</evidence>
<feature type="region of interest" description="Disordered" evidence="1">
    <location>
        <begin position="51"/>
        <end position="77"/>
    </location>
</feature>
<protein>
    <recommendedName>
        <fullName evidence="2">Retrovirus-related Pol polyprotein from transposon TNT 1-94-like beta-barrel domain-containing protein</fullName>
    </recommendedName>
</protein>
<feature type="compositionally biased region" description="Polar residues" evidence="1">
    <location>
        <begin position="478"/>
        <end position="491"/>
    </location>
</feature>
<dbReference type="InterPro" id="IPR054722">
    <property type="entry name" value="PolX-like_BBD"/>
</dbReference>
<dbReference type="AlphaFoldDB" id="A0A6A6ZNR9"/>
<evidence type="ECO:0000313" key="3">
    <source>
        <dbReference type="EMBL" id="KAF2822730.1"/>
    </source>
</evidence>
<feature type="compositionally biased region" description="Polar residues" evidence="1">
    <location>
        <begin position="141"/>
        <end position="151"/>
    </location>
</feature>